<name>A0ABN6RXS6_9BACT</name>
<dbReference type="SUPFAM" id="SSF53756">
    <property type="entry name" value="UDP-Glycosyltransferase/glycogen phosphorylase"/>
    <property type="match status" value="1"/>
</dbReference>
<dbReference type="PANTHER" id="PTHR45947:SF3">
    <property type="entry name" value="SULFOQUINOVOSYL TRANSFERASE SQD2"/>
    <property type="match status" value="1"/>
</dbReference>
<gene>
    <name evidence="3" type="ORF">JCM14722_22380</name>
</gene>
<dbReference type="Gene3D" id="3.40.50.2000">
    <property type="entry name" value="Glycogen Phosphorylase B"/>
    <property type="match status" value="2"/>
</dbReference>
<protein>
    <submittedName>
        <fullName evidence="3">Uncharacterized protein</fullName>
    </submittedName>
</protein>
<keyword evidence="4" id="KW-1185">Reference proteome</keyword>
<dbReference type="EMBL" id="AP026708">
    <property type="protein sequence ID" value="BDQ34696.1"/>
    <property type="molecule type" value="Genomic_DNA"/>
</dbReference>
<dbReference type="Pfam" id="PF13439">
    <property type="entry name" value="Glyco_transf_4"/>
    <property type="match status" value="1"/>
</dbReference>
<organism evidence="3 4">
    <name type="scientific">Pseudodesulfovibrio portus</name>
    <dbReference type="NCBI Taxonomy" id="231439"/>
    <lineage>
        <taxon>Bacteria</taxon>
        <taxon>Pseudomonadati</taxon>
        <taxon>Thermodesulfobacteriota</taxon>
        <taxon>Desulfovibrionia</taxon>
        <taxon>Desulfovibrionales</taxon>
        <taxon>Desulfovibrionaceae</taxon>
    </lineage>
</organism>
<dbReference type="CDD" id="cd03801">
    <property type="entry name" value="GT4_PimA-like"/>
    <property type="match status" value="1"/>
</dbReference>
<dbReference type="InterPro" id="IPR028098">
    <property type="entry name" value="Glyco_trans_4-like_N"/>
</dbReference>
<dbReference type="Proteomes" id="UP001061361">
    <property type="component" value="Chromosome"/>
</dbReference>
<dbReference type="Pfam" id="PF00534">
    <property type="entry name" value="Glycos_transf_1"/>
    <property type="match status" value="1"/>
</dbReference>
<dbReference type="RefSeq" id="WP_264981590.1">
    <property type="nucleotide sequence ID" value="NZ_AP026708.1"/>
</dbReference>
<feature type="domain" description="Glycosyl transferase family 1" evidence="1">
    <location>
        <begin position="176"/>
        <end position="345"/>
    </location>
</feature>
<evidence type="ECO:0000259" key="1">
    <source>
        <dbReference type="Pfam" id="PF00534"/>
    </source>
</evidence>
<proteinExistence type="predicted"/>
<reference evidence="3" key="1">
    <citation type="submission" date="2022-08" db="EMBL/GenBank/DDBJ databases">
        <title>Genome Sequence of the sulphate-reducing bacterium, Pseudodesulfovibrio portus JCM14722.</title>
        <authorList>
            <person name="Kondo R."/>
            <person name="Kataoka T."/>
        </authorList>
    </citation>
    <scope>NUCLEOTIDE SEQUENCE</scope>
    <source>
        <strain evidence="3">JCM 14722</strain>
    </source>
</reference>
<evidence type="ECO:0000313" key="4">
    <source>
        <dbReference type="Proteomes" id="UP001061361"/>
    </source>
</evidence>
<evidence type="ECO:0000259" key="2">
    <source>
        <dbReference type="Pfam" id="PF13439"/>
    </source>
</evidence>
<evidence type="ECO:0000313" key="3">
    <source>
        <dbReference type="EMBL" id="BDQ34696.1"/>
    </source>
</evidence>
<dbReference type="InterPro" id="IPR001296">
    <property type="entry name" value="Glyco_trans_1"/>
</dbReference>
<dbReference type="PANTHER" id="PTHR45947">
    <property type="entry name" value="SULFOQUINOVOSYL TRANSFERASE SQD2"/>
    <property type="match status" value="1"/>
</dbReference>
<accession>A0ABN6RXS6</accession>
<feature type="domain" description="Glycosyltransferase subfamily 4-like N-terminal" evidence="2">
    <location>
        <begin position="25"/>
        <end position="168"/>
    </location>
</feature>
<dbReference type="InterPro" id="IPR050194">
    <property type="entry name" value="Glycosyltransferase_grp1"/>
</dbReference>
<sequence>MTRRPLTILSVGHADSPQYRERTARFVGLGHDVVELTGSKSVVSGARAIIPRGVPAGRCWRLIGLSRIIHCLKTVRGLSPDLVFVHYAKGLWGWTAPLFGAPVAVSVMGGDVLFDEQGTANAWNRAATKGLLENAALVLCKSDYLAQRVRALPVAGQVETHAWGIDTDVFSIGSGEEFRREHAIPDDSPVVFSPRAMEPLYNTRLVVRAFAASGMAGEGARLVLSTYKADAAYRAEVERDCLDAGLGDSVIFLPPQDDRGMAGAFRAADVVVSVPSSDGLPQTFFESTACGAPLVMADLPNYGHYFSHGRDVWLTPAESSAVARGIGAVCRDAELRRSLVRGARETMTRLSLGGGDQVLDQRLGQAAQGETASLGAKVRQSVRVLGALVTGEATARTGQPVCRTFGEYFRSLHAKAGW</sequence>